<dbReference type="OMA" id="ILEIYYM"/>
<name>A0A7I4YZQ3_HAECO</name>
<dbReference type="InterPro" id="IPR052961">
    <property type="entry name" value="Oxido-Kinase-like_Enzymes"/>
</dbReference>
<dbReference type="WBParaSite" id="HCON_00155375-00001">
    <property type="protein sequence ID" value="HCON_00155375-00001"/>
    <property type="gene ID" value="HCON_00155375"/>
</dbReference>
<dbReference type="OrthoDB" id="8250698at2759"/>
<proteinExistence type="predicted"/>
<evidence type="ECO:0000313" key="2">
    <source>
        <dbReference type="WBParaSite" id="HCON_00155375-00001"/>
    </source>
</evidence>
<keyword evidence="1" id="KW-1185">Reference proteome</keyword>
<protein>
    <submittedName>
        <fullName evidence="2">Uncharacterized protein</fullName>
    </submittedName>
</protein>
<dbReference type="InterPro" id="IPR012877">
    <property type="entry name" value="Dhs-27"/>
</dbReference>
<organism evidence="1 2">
    <name type="scientific">Haemonchus contortus</name>
    <name type="common">Barber pole worm</name>
    <dbReference type="NCBI Taxonomy" id="6289"/>
    <lineage>
        <taxon>Eukaryota</taxon>
        <taxon>Metazoa</taxon>
        <taxon>Ecdysozoa</taxon>
        <taxon>Nematoda</taxon>
        <taxon>Chromadorea</taxon>
        <taxon>Rhabditida</taxon>
        <taxon>Rhabditina</taxon>
        <taxon>Rhabditomorpha</taxon>
        <taxon>Strongyloidea</taxon>
        <taxon>Trichostrongylidae</taxon>
        <taxon>Haemonchus</taxon>
    </lineage>
</organism>
<dbReference type="AlphaFoldDB" id="A0A7I4YZQ3"/>
<reference evidence="2" key="1">
    <citation type="submission" date="2020-12" db="UniProtKB">
        <authorList>
            <consortium name="WormBaseParasite"/>
        </authorList>
    </citation>
    <scope>IDENTIFICATION</scope>
    <source>
        <strain evidence="2">MHco3</strain>
    </source>
</reference>
<sequence length="226" mass="26176">MSKVLLIEPDWQHKDKEVPEKFVAKIVTQLAMHKISAKVSEQANVKNIFHNLEFRACLEKLQKKCHNAEVTVYNHLLKLPRGKIDILEIYYMKKFTESNPLKGYIIMEYIENMVSVHIYEVLTPAQVKQILRNKAVLEATSLNFTPDEKGQLTISPFRELFAEFFSKELMDTMLTVFRKFEGGKFEEKAVRLEKILPDLGDLPRADSLSEECADLKSTVIERRTPS</sequence>
<dbReference type="PANTHER" id="PTHR23020">
    <property type="entry name" value="UNCHARACTERIZED NUCLEAR HORMONE RECEPTOR-RELATED"/>
    <property type="match status" value="1"/>
</dbReference>
<dbReference type="Pfam" id="PF07914">
    <property type="entry name" value="DUF1679"/>
    <property type="match status" value="1"/>
</dbReference>
<dbReference type="Proteomes" id="UP000025227">
    <property type="component" value="Unplaced"/>
</dbReference>
<dbReference type="PANTHER" id="PTHR23020:SF8">
    <property type="entry name" value="CHK KINASE-LIKE DOMAIN-CONTAINING PROTEIN"/>
    <property type="match status" value="1"/>
</dbReference>
<accession>A0A7I4YZQ3</accession>
<evidence type="ECO:0000313" key="1">
    <source>
        <dbReference type="Proteomes" id="UP000025227"/>
    </source>
</evidence>